<evidence type="ECO:0000313" key="1">
    <source>
        <dbReference type="EMBL" id="MBB6208731.1"/>
    </source>
</evidence>
<gene>
    <name evidence="1" type="ORF">FHS48_000112</name>
</gene>
<dbReference type="AlphaFoldDB" id="A0A7W9ZC69"/>
<protein>
    <submittedName>
        <fullName evidence="1">DnaJ-domain-containing protein 1</fullName>
    </submittedName>
</protein>
<dbReference type="NCBIfam" id="NF038264">
    <property type="entry name" value="kinase_SiaB"/>
    <property type="match status" value="1"/>
</dbReference>
<keyword evidence="2" id="KW-1185">Reference proteome</keyword>
<dbReference type="EMBL" id="JACIIX010000001">
    <property type="protein sequence ID" value="MBB6208731.1"/>
    <property type="molecule type" value="Genomic_DNA"/>
</dbReference>
<proteinExistence type="predicted"/>
<dbReference type="RefSeq" id="WP_184260005.1">
    <property type="nucleotide sequence ID" value="NZ_JACIIX010000001.1"/>
</dbReference>
<comment type="caution">
    <text evidence="1">The sequence shown here is derived from an EMBL/GenBank/DDBJ whole genome shotgun (WGS) entry which is preliminary data.</text>
</comment>
<accession>A0A7W9ZC69</accession>
<dbReference type="Pfam" id="PF19788">
    <property type="entry name" value="DUF6272"/>
    <property type="match status" value="1"/>
</dbReference>
<sequence>MNPIDLFSLRERFNQTNIMLCFNGPMSRSLIEEIGNALKNYLTADQAHPAAATDVFGTYIELTQNIRHYTHAKAWSEQDAGATVVISREADGRYVVCAGNLIEQQDGEAVCALVDQLAGLDKAALKALYKEQLRKPRPDASSGAGLGLIHVARTATAPLQATLHPLPDGRAFFSLRAVI</sequence>
<dbReference type="NCBIfam" id="NF038262">
    <property type="entry name" value="SiaB_fam_kinase"/>
    <property type="match status" value="1"/>
</dbReference>
<name>A0A7W9ZC69_NOVIT</name>
<organism evidence="1 2">
    <name type="scientific">Novispirillum itersonii</name>
    <name type="common">Aquaspirillum itersonii</name>
    <dbReference type="NCBI Taxonomy" id="189"/>
    <lineage>
        <taxon>Bacteria</taxon>
        <taxon>Pseudomonadati</taxon>
        <taxon>Pseudomonadota</taxon>
        <taxon>Alphaproteobacteria</taxon>
        <taxon>Rhodospirillales</taxon>
        <taxon>Novispirillaceae</taxon>
        <taxon>Novispirillum</taxon>
    </lineage>
</organism>
<reference evidence="1 2" key="1">
    <citation type="submission" date="2020-08" db="EMBL/GenBank/DDBJ databases">
        <title>Genomic Encyclopedia of Type Strains, Phase IV (KMG-IV): sequencing the most valuable type-strain genomes for metagenomic binning, comparative biology and taxonomic classification.</title>
        <authorList>
            <person name="Goeker M."/>
        </authorList>
    </citation>
    <scope>NUCLEOTIDE SEQUENCE [LARGE SCALE GENOMIC DNA]</scope>
    <source>
        <strain evidence="1 2">DSM 11590</strain>
    </source>
</reference>
<dbReference type="Proteomes" id="UP000544872">
    <property type="component" value="Unassembled WGS sequence"/>
</dbReference>
<dbReference type="InterPro" id="IPR046239">
    <property type="entry name" value="DUF6272"/>
</dbReference>
<evidence type="ECO:0000313" key="2">
    <source>
        <dbReference type="Proteomes" id="UP000544872"/>
    </source>
</evidence>